<keyword evidence="5" id="KW-0472">Membrane</keyword>
<reference evidence="10" key="2">
    <citation type="submission" date="2020-09" db="EMBL/GenBank/DDBJ databases">
        <authorList>
            <person name="Sun Q."/>
            <person name="Zhou Y."/>
        </authorList>
    </citation>
    <scope>NUCLEOTIDE SEQUENCE</scope>
    <source>
        <strain evidence="10">CGMCC 1.12987</strain>
    </source>
</reference>
<dbReference type="EMBL" id="BMGR01000004">
    <property type="protein sequence ID" value="GGF99483.1"/>
    <property type="molecule type" value="Genomic_DNA"/>
</dbReference>
<keyword evidence="11" id="KW-1185">Reference proteome</keyword>
<evidence type="ECO:0000256" key="6">
    <source>
        <dbReference type="ARBA" id="ARBA00023139"/>
    </source>
</evidence>
<organism evidence="10 11">
    <name type="scientific">Paenibacillus abyssi</name>
    <dbReference type="NCBI Taxonomy" id="1340531"/>
    <lineage>
        <taxon>Bacteria</taxon>
        <taxon>Bacillati</taxon>
        <taxon>Bacillota</taxon>
        <taxon>Bacilli</taxon>
        <taxon>Bacillales</taxon>
        <taxon>Paenibacillaceae</taxon>
        <taxon>Paenibacillus</taxon>
    </lineage>
</organism>
<dbReference type="Gene3D" id="3.30.300.210">
    <property type="entry name" value="Nutrient germinant receptor protein C, domain 3"/>
    <property type="match status" value="1"/>
</dbReference>
<dbReference type="GO" id="GO:0009847">
    <property type="term" value="P:spore germination"/>
    <property type="evidence" value="ECO:0007669"/>
    <property type="project" value="InterPro"/>
</dbReference>
<gene>
    <name evidence="10" type="ORF">GCM10010916_15980</name>
</gene>
<dbReference type="RefSeq" id="WP_188530528.1">
    <property type="nucleotide sequence ID" value="NZ_BMGR01000004.1"/>
</dbReference>
<dbReference type="PANTHER" id="PTHR35789">
    <property type="entry name" value="SPORE GERMINATION PROTEIN B3"/>
    <property type="match status" value="1"/>
</dbReference>
<dbReference type="GO" id="GO:0016020">
    <property type="term" value="C:membrane"/>
    <property type="evidence" value="ECO:0007669"/>
    <property type="project" value="UniProtKB-SubCell"/>
</dbReference>
<reference evidence="10" key="1">
    <citation type="journal article" date="2014" name="Int. J. Syst. Evol. Microbiol.">
        <title>Complete genome sequence of Corynebacterium casei LMG S-19264T (=DSM 44701T), isolated from a smear-ripened cheese.</title>
        <authorList>
            <consortium name="US DOE Joint Genome Institute (JGI-PGF)"/>
            <person name="Walter F."/>
            <person name="Albersmeier A."/>
            <person name="Kalinowski J."/>
            <person name="Ruckert C."/>
        </authorList>
    </citation>
    <scope>NUCLEOTIDE SEQUENCE</scope>
    <source>
        <strain evidence="10">CGMCC 1.12987</strain>
    </source>
</reference>
<evidence type="ECO:0000259" key="8">
    <source>
        <dbReference type="Pfam" id="PF05504"/>
    </source>
</evidence>
<dbReference type="InterPro" id="IPR046953">
    <property type="entry name" value="Spore_GerAC-like_C"/>
</dbReference>
<dbReference type="AlphaFoldDB" id="A0A917CVY7"/>
<keyword evidence="6" id="KW-0564">Palmitate</keyword>
<evidence type="ECO:0000256" key="2">
    <source>
        <dbReference type="ARBA" id="ARBA00007886"/>
    </source>
</evidence>
<dbReference type="Pfam" id="PF25198">
    <property type="entry name" value="Spore_GerAC_N"/>
    <property type="match status" value="1"/>
</dbReference>
<dbReference type="NCBIfam" id="TIGR02887">
    <property type="entry name" value="spore_ger_x_C"/>
    <property type="match status" value="1"/>
</dbReference>
<evidence type="ECO:0000256" key="1">
    <source>
        <dbReference type="ARBA" id="ARBA00004635"/>
    </source>
</evidence>
<evidence type="ECO:0000313" key="11">
    <source>
        <dbReference type="Proteomes" id="UP000644756"/>
    </source>
</evidence>
<accession>A0A917CVY7</accession>
<proteinExistence type="inferred from homology"/>
<evidence type="ECO:0000256" key="4">
    <source>
        <dbReference type="ARBA" id="ARBA00022729"/>
    </source>
</evidence>
<comment type="similarity">
    <text evidence="2">Belongs to the GerABKC lipoprotein family.</text>
</comment>
<name>A0A917CVY7_9BACL</name>
<evidence type="ECO:0000256" key="5">
    <source>
        <dbReference type="ARBA" id="ARBA00023136"/>
    </source>
</evidence>
<protein>
    <submittedName>
        <fullName evidence="10">Germination protein GerLC</fullName>
    </submittedName>
</protein>
<evidence type="ECO:0000256" key="7">
    <source>
        <dbReference type="ARBA" id="ARBA00023288"/>
    </source>
</evidence>
<comment type="subcellular location">
    <subcellularLocation>
        <location evidence="1">Membrane</location>
        <topology evidence="1">Lipid-anchor</topology>
    </subcellularLocation>
</comment>
<dbReference type="Pfam" id="PF05504">
    <property type="entry name" value="Spore_GerAC"/>
    <property type="match status" value="1"/>
</dbReference>
<sequence>MVRPWFKGIACLMASTMLLTGCWDRVEIEERGFVLSVAVDEAAEKEGSADEPKGLQQFEVTYQFIIPTGLMKNGKSGSSDGSSAYFNITKTGDSMFGIARSLAAEVSRAPFFEHLKLIVISESAAETLGFANVLDFFIRDHEMRRSVRTVVSKGQAKQMLSVVASNEVIPAEYISSILENSRKNAEIVKKARIGDVHEYLLQKQSFVLPQISKINDKEADLRGSAMFNGTDNKLVGFLSAEETKGLNFLHDKIEGGSVKIKWNDNVSNFEIRESKTTLHADVKDRNRIKFHYHIKTEGIIAELFDRPDLMSAPVIKEMEKLIEEEIRRTAEKTIHKVQRQKKVDVLLLRSHLEKNHYRMFQAIEPDWETGINYFAKSDIIVSVHANIRAIGAINKSERP</sequence>
<dbReference type="Proteomes" id="UP000644756">
    <property type="component" value="Unassembled WGS sequence"/>
</dbReference>
<dbReference type="InterPro" id="IPR008844">
    <property type="entry name" value="Spore_GerAC-like"/>
</dbReference>
<evidence type="ECO:0000313" key="10">
    <source>
        <dbReference type="EMBL" id="GGF99483.1"/>
    </source>
</evidence>
<comment type="caution">
    <text evidence="10">The sequence shown here is derived from an EMBL/GenBank/DDBJ whole genome shotgun (WGS) entry which is preliminary data.</text>
</comment>
<keyword evidence="3" id="KW-0309">Germination</keyword>
<dbReference type="InterPro" id="IPR038501">
    <property type="entry name" value="Spore_GerAC_C_sf"/>
</dbReference>
<evidence type="ECO:0000259" key="9">
    <source>
        <dbReference type="Pfam" id="PF25198"/>
    </source>
</evidence>
<evidence type="ECO:0000256" key="3">
    <source>
        <dbReference type="ARBA" id="ARBA00022544"/>
    </source>
</evidence>
<keyword evidence="7" id="KW-0449">Lipoprotein</keyword>
<keyword evidence="4" id="KW-0732">Signal</keyword>
<dbReference type="PANTHER" id="PTHR35789:SF1">
    <property type="entry name" value="SPORE GERMINATION PROTEIN B3"/>
    <property type="match status" value="1"/>
</dbReference>
<dbReference type="PROSITE" id="PS51257">
    <property type="entry name" value="PROKAR_LIPOPROTEIN"/>
    <property type="match status" value="1"/>
</dbReference>
<feature type="domain" description="Spore germination GerAC-like C-terminal" evidence="8">
    <location>
        <begin position="223"/>
        <end position="391"/>
    </location>
</feature>
<dbReference type="InterPro" id="IPR057336">
    <property type="entry name" value="GerAC_N"/>
</dbReference>
<feature type="domain" description="Spore germination protein N-terminal" evidence="9">
    <location>
        <begin position="24"/>
        <end position="212"/>
    </location>
</feature>